<proteinExistence type="predicted"/>
<dbReference type="Gene3D" id="1.10.760.10">
    <property type="entry name" value="Cytochrome c-like domain"/>
    <property type="match status" value="1"/>
</dbReference>
<dbReference type="GO" id="GO:0009055">
    <property type="term" value="F:electron transfer activity"/>
    <property type="evidence" value="ECO:0007669"/>
    <property type="project" value="InterPro"/>
</dbReference>
<gene>
    <name evidence="2" type="ORF">Dthio_PD2111</name>
</gene>
<evidence type="ECO:0008006" key="4">
    <source>
        <dbReference type="Google" id="ProtNLM"/>
    </source>
</evidence>
<keyword evidence="1" id="KW-0732">Signal</keyword>
<sequence length="91" mass="9980">MKKFIVAPLCMAILSGFLVFGLQGKSLQADDGQVIMENRCTTCHGAGRIERAGHDMDGWKDTVSRMEGKGNFGEPLSDAERQSLLKHLESL</sequence>
<accession>D6SPR2</accession>
<dbReference type="RefSeq" id="WP_008870056.1">
    <property type="nucleotide sequence ID" value="NZ_ACJN02000002.1"/>
</dbReference>
<comment type="caution">
    <text evidence="2">The sequence shown here is derived from an EMBL/GenBank/DDBJ whole genome shotgun (WGS) entry which is preliminary data.</text>
</comment>
<organism evidence="2 3">
    <name type="scientific">Desulfonatronospira thiodismutans ASO3-1</name>
    <dbReference type="NCBI Taxonomy" id="555779"/>
    <lineage>
        <taxon>Bacteria</taxon>
        <taxon>Pseudomonadati</taxon>
        <taxon>Thermodesulfobacteriota</taxon>
        <taxon>Desulfovibrionia</taxon>
        <taxon>Desulfovibrionales</taxon>
        <taxon>Desulfonatronovibrionaceae</taxon>
        <taxon>Desulfonatronospira</taxon>
    </lineage>
</organism>
<dbReference type="SUPFAM" id="SSF46626">
    <property type="entry name" value="Cytochrome c"/>
    <property type="match status" value="1"/>
</dbReference>
<name>D6SPR2_9BACT</name>
<keyword evidence="3" id="KW-1185">Reference proteome</keyword>
<dbReference type="GO" id="GO:0020037">
    <property type="term" value="F:heme binding"/>
    <property type="evidence" value="ECO:0007669"/>
    <property type="project" value="InterPro"/>
</dbReference>
<dbReference type="Proteomes" id="UP000005496">
    <property type="component" value="Unassembled WGS sequence"/>
</dbReference>
<reference evidence="2" key="1">
    <citation type="submission" date="2010-05" db="EMBL/GenBank/DDBJ databases">
        <title>The draft genome of Desulfonatronospira thiodismutans ASO3-1.</title>
        <authorList>
            <consortium name="US DOE Joint Genome Institute (JGI-PGF)"/>
            <person name="Lucas S."/>
            <person name="Copeland A."/>
            <person name="Lapidus A."/>
            <person name="Cheng J.-F."/>
            <person name="Bruce D."/>
            <person name="Goodwin L."/>
            <person name="Pitluck S."/>
            <person name="Chertkov O."/>
            <person name="Brettin T."/>
            <person name="Detter J.C."/>
            <person name="Han C."/>
            <person name="Land M.L."/>
            <person name="Hauser L."/>
            <person name="Kyrpides N."/>
            <person name="Mikhailova N."/>
            <person name="Muyzer G."/>
            <person name="Woyke T."/>
        </authorList>
    </citation>
    <scope>NUCLEOTIDE SEQUENCE [LARGE SCALE GENOMIC DNA]</scope>
    <source>
        <strain evidence="2">ASO3-1</strain>
    </source>
</reference>
<feature type="signal peptide" evidence="1">
    <location>
        <begin position="1"/>
        <end position="29"/>
    </location>
</feature>
<feature type="chain" id="PRO_5003088143" description="Cytochrome c domain-containing protein" evidence="1">
    <location>
        <begin position="30"/>
        <end position="91"/>
    </location>
</feature>
<evidence type="ECO:0000256" key="1">
    <source>
        <dbReference type="SAM" id="SignalP"/>
    </source>
</evidence>
<protein>
    <recommendedName>
        <fullName evidence="4">Cytochrome c domain-containing protein</fullName>
    </recommendedName>
</protein>
<dbReference type="InterPro" id="IPR036909">
    <property type="entry name" value="Cyt_c-like_dom_sf"/>
</dbReference>
<dbReference type="AlphaFoldDB" id="D6SPR2"/>
<dbReference type="OrthoDB" id="258660at2"/>
<dbReference type="EMBL" id="ACJN02000002">
    <property type="protein sequence ID" value="EFI34738.1"/>
    <property type="molecule type" value="Genomic_DNA"/>
</dbReference>
<evidence type="ECO:0000313" key="2">
    <source>
        <dbReference type="EMBL" id="EFI34738.1"/>
    </source>
</evidence>
<evidence type="ECO:0000313" key="3">
    <source>
        <dbReference type="Proteomes" id="UP000005496"/>
    </source>
</evidence>